<dbReference type="GO" id="GO:0001681">
    <property type="term" value="F:sialate O-acetylesterase activity"/>
    <property type="evidence" value="ECO:0007669"/>
    <property type="project" value="InterPro"/>
</dbReference>
<proteinExistence type="predicted"/>
<dbReference type="PANTHER" id="PTHR22901:SF0">
    <property type="entry name" value="SIALATE O-ACETYLESTERASE"/>
    <property type="match status" value="1"/>
</dbReference>
<dbReference type="Proteomes" id="UP000004913">
    <property type="component" value="Unassembled WGS sequence"/>
</dbReference>
<keyword evidence="2" id="KW-1185">Reference proteome</keyword>
<dbReference type="OrthoDB" id="184297at2"/>
<evidence type="ECO:0000313" key="1">
    <source>
        <dbReference type="EMBL" id="EGK02313.1"/>
    </source>
</evidence>
<reference evidence="1 2" key="1">
    <citation type="submission" date="2011-04" db="EMBL/GenBank/DDBJ databases">
        <title>The Genome Sequence of Dysgonomonas gadei ATCC BAA-286.</title>
        <authorList>
            <consortium name="The Broad Institute Genome Sequencing Platform"/>
            <person name="Earl A."/>
            <person name="Ward D."/>
            <person name="Feldgarden M."/>
            <person name="Gevers D."/>
            <person name="Pudlo N."/>
            <person name="Martens E."/>
            <person name="Allen-Vercoe E."/>
            <person name="Young S.K."/>
            <person name="Zeng Q."/>
            <person name="Gargeya S."/>
            <person name="Fitzgerald M."/>
            <person name="Haas B."/>
            <person name="Abouelleil A."/>
            <person name="Alvarado L."/>
            <person name="Arachchi H.M."/>
            <person name="Berlin A."/>
            <person name="Brown A."/>
            <person name="Chapman S.B."/>
            <person name="Chen Z."/>
            <person name="Dunbar C."/>
            <person name="Freedman E."/>
            <person name="Gearin G."/>
            <person name="Gellesch M."/>
            <person name="Goldberg J."/>
            <person name="Griggs A."/>
            <person name="Gujja S."/>
            <person name="Heiman D."/>
            <person name="Howarth C."/>
            <person name="Larson L."/>
            <person name="Lui A."/>
            <person name="MacDonald P.J.P."/>
            <person name="Mehta T."/>
            <person name="Montmayeur A."/>
            <person name="Murphy C."/>
            <person name="Neiman D."/>
            <person name="Pearson M."/>
            <person name="Priest M."/>
            <person name="Roberts A."/>
            <person name="Saif S."/>
            <person name="Shea T."/>
            <person name="Shenoy N."/>
            <person name="Sisk P."/>
            <person name="Stolte C."/>
            <person name="Sykes S."/>
            <person name="Yandava C."/>
            <person name="Wortman J."/>
            <person name="Nusbaum C."/>
            <person name="Birren B."/>
        </authorList>
    </citation>
    <scope>NUCLEOTIDE SEQUENCE [LARGE SCALE GENOMIC DNA]</scope>
    <source>
        <strain evidence="1 2">ATCC BAA-286</strain>
    </source>
</reference>
<accession>F5IWW6</accession>
<dbReference type="GO" id="GO:0005975">
    <property type="term" value="P:carbohydrate metabolic process"/>
    <property type="evidence" value="ECO:0007669"/>
    <property type="project" value="TreeGrafter"/>
</dbReference>
<dbReference type="STRING" id="742766.HMPREF9455_01583"/>
<dbReference type="PANTHER" id="PTHR22901">
    <property type="entry name" value="SIALATE O-ACETYLESTERASE"/>
    <property type="match status" value="1"/>
</dbReference>
<sequence length="125" mass="14242">MRLNLKTILFLFLALGFVTLEAQVKLPNIFSDNMVLQRDQPIHIWGWANAGEKIEVEFKEQKVKVKASKEGTWEVYLKESVYGGPYSLTVKGDFNLTVYKNVLVGVFGCAADNQTLNTRMMHKTK</sequence>
<evidence type="ECO:0000313" key="2">
    <source>
        <dbReference type="Proteomes" id="UP000004913"/>
    </source>
</evidence>
<dbReference type="InterPro" id="IPR039329">
    <property type="entry name" value="SIAE"/>
</dbReference>
<evidence type="ECO:0008006" key="3">
    <source>
        <dbReference type="Google" id="ProtNLM"/>
    </source>
</evidence>
<dbReference type="AlphaFoldDB" id="F5IWW6"/>
<name>F5IWW6_9BACT</name>
<gene>
    <name evidence="1" type="ORF">HMPREF9455_01583</name>
</gene>
<dbReference type="EMBL" id="ADLV01000018">
    <property type="protein sequence ID" value="EGK02313.1"/>
    <property type="molecule type" value="Genomic_DNA"/>
</dbReference>
<dbReference type="eggNOG" id="COG3250">
    <property type="taxonomic scope" value="Bacteria"/>
</dbReference>
<dbReference type="RefSeq" id="WP_006799098.1">
    <property type="nucleotide sequence ID" value="NZ_GL891981.1"/>
</dbReference>
<organism evidence="1 2">
    <name type="scientific">Dysgonomonas gadei ATCC BAA-286</name>
    <dbReference type="NCBI Taxonomy" id="742766"/>
    <lineage>
        <taxon>Bacteria</taxon>
        <taxon>Pseudomonadati</taxon>
        <taxon>Bacteroidota</taxon>
        <taxon>Bacteroidia</taxon>
        <taxon>Bacteroidales</taxon>
        <taxon>Dysgonomonadaceae</taxon>
        <taxon>Dysgonomonas</taxon>
    </lineage>
</organism>
<protein>
    <recommendedName>
        <fullName evidence="3">Sialate O-acetylesterase domain-containing protein</fullName>
    </recommendedName>
</protein>
<dbReference type="HOGENOM" id="CLU_1989106_0_0_10"/>
<comment type="caution">
    <text evidence="1">The sequence shown here is derived from an EMBL/GenBank/DDBJ whole genome shotgun (WGS) entry which is preliminary data.</text>
</comment>